<protein>
    <submittedName>
        <fullName evidence="1">Uncharacterized protein</fullName>
    </submittedName>
</protein>
<evidence type="ECO:0000313" key="2">
    <source>
        <dbReference type="Proteomes" id="UP000186221"/>
    </source>
</evidence>
<feature type="non-terminal residue" evidence="1">
    <location>
        <position position="29"/>
    </location>
</feature>
<name>A0A1N7QHV8_9RHOB</name>
<evidence type="ECO:0000313" key="1">
    <source>
        <dbReference type="EMBL" id="SIT22455.1"/>
    </source>
</evidence>
<dbReference type="Proteomes" id="UP000186221">
    <property type="component" value="Unassembled WGS sequence"/>
</dbReference>
<reference evidence="2" key="1">
    <citation type="submission" date="2017-01" db="EMBL/GenBank/DDBJ databases">
        <authorList>
            <person name="Varghese N."/>
            <person name="Submissions S."/>
        </authorList>
    </citation>
    <scope>NUCLEOTIDE SEQUENCE [LARGE SCALE GENOMIC DNA]</scope>
    <source>
        <strain evidence="2">DSM 19945</strain>
    </source>
</reference>
<dbReference type="AlphaFoldDB" id="A0A1N7QHV8"/>
<proteinExistence type="predicted"/>
<sequence length="29" mass="3223">MPLKKSVLRCGKSFDSLKYEGMGGFRDDG</sequence>
<accession>A0A1N7QHV8</accession>
<keyword evidence="2" id="KW-1185">Reference proteome</keyword>
<gene>
    <name evidence="1" type="ORF">SAMN05421580_12112</name>
</gene>
<organism evidence="1 2">
    <name type="scientific">Rhodobacter aestuarii</name>
    <dbReference type="NCBI Taxonomy" id="453582"/>
    <lineage>
        <taxon>Bacteria</taxon>
        <taxon>Pseudomonadati</taxon>
        <taxon>Pseudomonadota</taxon>
        <taxon>Alphaproteobacteria</taxon>
        <taxon>Rhodobacterales</taxon>
        <taxon>Rhodobacter group</taxon>
        <taxon>Rhodobacter</taxon>
    </lineage>
</organism>
<dbReference type="EMBL" id="FTOG01000021">
    <property type="protein sequence ID" value="SIT22455.1"/>
    <property type="molecule type" value="Genomic_DNA"/>
</dbReference>